<feature type="transmembrane region" description="Helical" evidence="1">
    <location>
        <begin position="38"/>
        <end position="60"/>
    </location>
</feature>
<name>I7JYX5_9LACO</name>
<proteinExistence type="predicted"/>
<protein>
    <submittedName>
        <fullName evidence="2">Integral membrane protein</fullName>
    </submittedName>
</protein>
<feature type="transmembrane region" description="Helical" evidence="1">
    <location>
        <begin position="12"/>
        <end position="32"/>
    </location>
</feature>
<accession>I7JYX5</accession>
<dbReference type="RefSeq" id="WP_009560472.1">
    <property type="nucleotide sequence ID" value="NZ_AYZN01000001.1"/>
</dbReference>
<feature type="transmembrane region" description="Helical" evidence="1">
    <location>
        <begin position="154"/>
        <end position="178"/>
    </location>
</feature>
<dbReference type="Proteomes" id="UP000009311">
    <property type="component" value="Unassembled WGS sequence"/>
</dbReference>
<dbReference type="STRING" id="1423790.BN53_07435"/>
<dbReference type="OrthoDB" id="2456403at2"/>
<dbReference type="PANTHER" id="PTHR34989:SF1">
    <property type="entry name" value="PROTEIN HDED"/>
    <property type="match status" value="1"/>
</dbReference>
<dbReference type="eggNOG" id="COG3247">
    <property type="taxonomic scope" value="Bacteria"/>
</dbReference>
<feature type="transmembrane region" description="Helical" evidence="1">
    <location>
        <begin position="72"/>
        <end position="91"/>
    </location>
</feature>
<dbReference type="AlphaFoldDB" id="I7JYX5"/>
<dbReference type="InterPro" id="IPR052712">
    <property type="entry name" value="Acid_resist_chaperone_HdeD"/>
</dbReference>
<keyword evidence="3" id="KW-1185">Reference proteome</keyword>
<dbReference type="Pfam" id="PF03729">
    <property type="entry name" value="DUF308"/>
    <property type="match status" value="2"/>
</dbReference>
<feature type="transmembrane region" description="Helical" evidence="1">
    <location>
        <begin position="128"/>
        <end position="148"/>
    </location>
</feature>
<reference evidence="2 3" key="1">
    <citation type="submission" date="2012-06" db="EMBL/GenBank/DDBJ databases">
        <title>Draft Genome Sequence of Lactobacillus pasteurii CRBIP 24.76T.</title>
        <authorList>
            <person name="Cousin S."/>
            <person name="Bouchier C."/>
            <person name="Loux V."/>
            <person name="Ma L."/>
            <person name="Creno S."/>
            <person name="Bizet C."/>
            <person name="Clermont D."/>
        </authorList>
    </citation>
    <scope>NUCLEOTIDE SEQUENCE [LARGE SCALE GENOMIC DNA]</scope>
    <source>
        <strain evidence="3">CRBIP 24.76T</strain>
    </source>
</reference>
<sequence>MYSFSYRRDQGGFDWGEFISGILMVVVGLLLLKHPEKGLHAFVLIFGVVSLVQGVAWIAAYFRFKQFFDWSWTAFIPGVLDIIIGILFLVYDDVGGLTLAYLFAVWFLADSIVGIAFSWHLKVFQPGYFIFSLIMNILSLLIAISLIFNPILAALSMIWLVAFWLLVFGVNQIILAWMHR</sequence>
<evidence type="ECO:0000256" key="1">
    <source>
        <dbReference type="SAM" id="Phobius"/>
    </source>
</evidence>
<keyword evidence="1" id="KW-0472">Membrane</keyword>
<gene>
    <name evidence="2" type="ORF">BN53_07435</name>
</gene>
<dbReference type="EMBL" id="CAKD01000024">
    <property type="protein sequence ID" value="CCI85910.1"/>
    <property type="molecule type" value="Genomic_DNA"/>
</dbReference>
<dbReference type="InterPro" id="IPR005325">
    <property type="entry name" value="DUF308_memb"/>
</dbReference>
<feature type="transmembrane region" description="Helical" evidence="1">
    <location>
        <begin position="97"/>
        <end position="121"/>
    </location>
</feature>
<evidence type="ECO:0000313" key="2">
    <source>
        <dbReference type="EMBL" id="CCI85910.1"/>
    </source>
</evidence>
<dbReference type="PANTHER" id="PTHR34989">
    <property type="entry name" value="PROTEIN HDED"/>
    <property type="match status" value="1"/>
</dbReference>
<keyword evidence="1" id="KW-1133">Transmembrane helix</keyword>
<organism evidence="2 3">
    <name type="scientific">Lactobacillus pasteurii DSM 23907 = CRBIP 24.76</name>
    <dbReference type="NCBI Taxonomy" id="1423790"/>
    <lineage>
        <taxon>Bacteria</taxon>
        <taxon>Bacillati</taxon>
        <taxon>Bacillota</taxon>
        <taxon>Bacilli</taxon>
        <taxon>Lactobacillales</taxon>
        <taxon>Lactobacillaceae</taxon>
        <taxon>Lactobacillus</taxon>
    </lineage>
</organism>
<keyword evidence="1" id="KW-0812">Transmembrane</keyword>
<comment type="caution">
    <text evidence="2">The sequence shown here is derived from an EMBL/GenBank/DDBJ whole genome shotgun (WGS) entry which is preliminary data.</text>
</comment>
<dbReference type="GO" id="GO:0005886">
    <property type="term" value="C:plasma membrane"/>
    <property type="evidence" value="ECO:0007669"/>
    <property type="project" value="TreeGrafter"/>
</dbReference>
<dbReference type="PATRIC" id="fig|1423790.3.peg.507"/>
<evidence type="ECO:0000313" key="3">
    <source>
        <dbReference type="Proteomes" id="UP000009311"/>
    </source>
</evidence>